<dbReference type="InterPro" id="IPR014284">
    <property type="entry name" value="RNA_pol_sigma-70_dom"/>
</dbReference>
<evidence type="ECO:0000256" key="2">
    <source>
        <dbReference type="ARBA" id="ARBA00023015"/>
    </source>
</evidence>
<dbReference type="InterPro" id="IPR013325">
    <property type="entry name" value="RNA_pol_sigma_r2"/>
</dbReference>
<dbReference type="PANTHER" id="PTHR43133:SF50">
    <property type="entry name" value="ECF RNA POLYMERASE SIGMA FACTOR SIGM"/>
    <property type="match status" value="1"/>
</dbReference>
<evidence type="ECO:0000313" key="8">
    <source>
        <dbReference type="EMBL" id="MFC7247141.1"/>
    </source>
</evidence>
<dbReference type="Proteomes" id="UP001596392">
    <property type="component" value="Unassembled WGS sequence"/>
</dbReference>
<reference evidence="9" key="1">
    <citation type="journal article" date="2019" name="Int. J. Syst. Evol. Microbiol.">
        <title>The Global Catalogue of Microorganisms (GCM) 10K type strain sequencing project: providing services to taxonomists for standard genome sequencing and annotation.</title>
        <authorList>
            <consortium name="The Broad Institute Genomics Platform"/>
            <consortium name="The Broad Institute Genome Sequencing Center for Infectious Disease"/>
            <person name="Wu L."/>
            <person name="Ma J."/>
        </authorList>
    </citation>
    <scope>NUCLEOTIDE SEQUENCE [LARGE SCALE GENOMIC DNA]</scope>
    <source>
        <strain evidence="9">CGMCC 1.9106</strain>
    </source>
</reference>
<dbReference type="NCBIfam" id="TIGR02983">
    <property type="entry name" value="SigE-fam_strep"/>
    <property type="match status" value="1"/>
</dbReference>
<keyword evidence="4" id="KW-0238">DNA-binding</keyword>
<protein>
    <submittedName>
        <fullName evidence="8">SigE family RNA polymerase sigma factor</fullName>
    </submittedName>
</protein>
<feature type="domain" description="RNA polymerase sigma factor 70 region 4 type 2" evidence="7">
    <location>
        <begin position="105"/>
        <end position="157"/>
    </location>
</feature>
<dbReference type="InterPro" id="IPR013324">
    <property type="entry name" value="RNA_pol_sigma_r3/r4-like"/>
</dbReference>
<dbReference type="Gene3D" id="1.10.1740.10">
    <property type="match status" value="1"/>
</dbReference>
<feature type="domain" description="RNA polymerase sigma-70 region 2" evidence="6">
    <location>
        <begin position="19"/>
        <end position="80"/>
    </location>
</feature>
<accession>A0ABW2H4F6</accession>
<dbReference type="PANTHER" id="PTHR43133">
    <property type="entry name" value="RNA POLYMERASE ECF-TYPE SIGMA FACTO"/>
    <property type="match status" value="1"/>
</dbReference>
<keyword evidence="2" id="KW-0805">Transcription regulation</keyword>
<comment type="caution">
    <text evidence="8">The sequence shown here is derived from an EMBL/GenBank/DDBJ whole genome shotgun (WGS) entry which is preliminary data.</text>
</comment>
<evidence type="ECO:0000256" key="1">
    <source>
        <dbReference type="ARBA" id="ARBA00010641"/>
    </source>
</evidence>
<evidence type="ECO:0000256" key="4">
    <source>
        <dbReference type="ARBA" id="ARBA00023125"/>
    </source>
</evidence>
<organism evidence="8 9">
    <name type="scientific">Catellatospora aurea</name>
    <dbReference type="NCBI Taxonomy" id="1337874"/>
    <lineage>
        <taxon>Bacteria</taxon>
        <taxon>Bacillati</taxon>
        <taxon>Actinomycetota</taxon>
        <taxon>Actinomycetes</taxon>
        <taxon>Micromonosporales</taxon>
        <taxon>Micromonosporaceae</taxon>
        <taxon>Catellatospora</taxon>
    </lineage>
</organism>
<dbReference type="Gene3D" id="1.10.10.10">
    <property type="entry name" value="Winged helix-like DNA-binding domain superfamily/Winged helix DNA-binding domain"/>
    <property type="match status" value="1"/>
</dbReference>
<dbReference type="InterPro" id="IPR039425">
    <property type="entry name" value="RNA_pol_sigma-70-like"/>
</dbReference>
<keyword evidence="5" id="KW-0804">Transcription</keyword>
<comment type="similarity">
    <text evidence="1">Belongs to the sigma-70 factor family. ECF subfamily.</text>
</comment>
<keyword evidence="9" id="KW-1185">Reference proteome</keyword>
<dbReference type="CDD" id="cd06171">
    <property type="entry name" value="Sigma70_r4"/>
    <property type="match status" value="1"/>
</dbReference>
<dbReference type="InterPro" id="IPR007627">
    <property type="entry name" value="RNA_pol_sigma70_r2"/>
</dbReference>
<evidence type="ECO:0000259" key="7">
    <source>
        <dbReference type="Pfam" id="PF08281"/>
    </source>
</evidence>
<dbReference type="Pfam" id="PF08281">
    <property type="entry name" value="Sigma70_r4_2"/>
    <property type="match status" value="1"/>
</dbReference>
<evidence type="ECO:0000256" key="5">
    <source>
        <dbReference type="ARBA" id="ARBA00023163"/>
    </source>
</evidence>
<dbReference type="SUPFAM" id="SSF88659">
    <property type="entry name" value="Sigma3 and sigma4 domains of RNA polymerase sigma factors"/>
    <property type="match status" value="1"/>
</dbReference>
<evidence type="ECO:0000259" key="6">
    <source>
        <dbReference type="Pfam" id="PF04542"/>
    </source>
</evidence>
<name>A0ABW2H4F6_9ACTN</name>
<evidence type="ECO:0000256" key="3">
    <source>
        <dbReference type="ARBA" id="ARBA00023082"/>
    </source>
</evidence>
<dbReference type="EMBL" id="JBHTAC010000050">
    <property type="protein sequence ID" value="MFC7247141.1"/>
    <property type="molecule type" value="Genomic_DNA"/>
</dbReference>
<dbReference type="Pfam" id="PF04542">
    <property type="entry name" value="Sigma70_r2"/>
    <property type="match status" value="1"/>
</dbReference>
<dbReference type="NCBIfam" id="TIGR02937">
    <property type="entry name" value="sigma70-ECF"/>
    <property type="match status" value="1"/>
</dbReference>
<keyword evidence="3" id="KW-0731">Sigma factor</keyword>
<dbReference type="InterPro" id="IPR036388">
    <property type="entry name" value="WH-like_DNA-bd_sf"/>
</dbReference>
<dbReference type="InterPro" id="IPR014325">
    <property type="entry name" value="RNA_pol_sigma-E_actinobac"/>
</dbReference>
<dbReference type="RefSeq" id="WP_376809897.1">
    <property type="nucleotide sequence ID" value="NZ_JBHTAC010000050.1"/>
</dbReference>
<gene>
    <name evidence="8" type="ORF">ACFQO7_32100</name>
</gene>
<sequence length="173" mass="19183">MARPEPPLGFVEFVAARSDALLKSAWLLTGDAGRAEDLLQTALAKAWRNWRTVEQADHPEAYVRRIIFTTHATWWRRGWRSELPSSTLPDAVSSTDIATDAVTRDAVQRALARLSRRSRAVLILRYIEDRPVAEVAELLGCSEGTVKVQASRALAALRKAPELRLTTPQGVNA</sequence>
<dbReference type="SUPFAM" id="SSF88946">
    <property type="entry name" value="Sigma2 domain of RNA polymerase sigma factors"/>
    <property type="match status" value="1"/>
</dbReference>
<proteinExistence type="inferred from homology"/>
<dbReference type="InterPro" id="IPR013249">
    <property type="entry name" value="RNA_pol_sigma70_r4_t2"/>
</dbReference>
<evidence type="ECO:0000313" key="9">
    <source>
        <dbReference type="Proteomes" id="UP001596392"/>
    </source>
</evidence>